<evidence type="ECO:0000259" key="2">
    <source>
        <dbReference type="PROSITE" id="PS50110"/>
    </source>
</evidence>
<dbReference type="GO" id="GO:0009116">
    <property type="term" value="P:nucleoside metabolic process"/>
    <property type="evidence" value="ECO:0007669"/>
    <property type="project" value="InterPro"/>
</dbReference>
<keyword evidence="1" id="KW-0597">Phosphoprotein</keyword>
<dbReference type="GO" id="GO:0019284">
    <property type="term" value="P:L-methionine salvage from S-adenosylmethionine"/>
    <property type="evidence" value="ECO:0007669"/>
    <property type="project" value="TreeGrafter"/>
</dbReference>
<accession>A0A127PUL6</accession>
<dbReference type="InterPro" id="IPR000845">
    <property type="entry name" value="Nucleoside_phosphorylase_d"/>
</dbReference>
<dbReference type="Pfam" id="PF01048">
    <property type="entry name" value="PNP_UDP_1"/>
    <property type="match status" value="1"/>
</dbReference>
<name>A0A127PUL6_9BURK</name>
<dbReference type="PANTHER" id="PTHR46832">
    <property type="entry name" value="5'-METHYLTHIOADENOSINE/S-ADENOSYLHOMOCYSTEINE NUCLEOSIDASE"/>
    <property type="match status" value="1"/>
</dbReference>
<reference evidence="3 4" key="1">
    <citation type="submission" date="2015-11" db="EMBL/GenBank/DDBJ databases">
        <title>Exploring the genomic traits of fungus-feeding bacterial genus Collimonas.</title>
        <authorList>
            <person name="Song C."/>
            <person name="Schmidt R."/>
            <person name="de Jager V."/>
            <person name="Krzyzanowska D."/>
            <person name="Jongedijk E."/>
            <person name="Cankar K."/>
            <person name="Beekwilder J."/>
            <person name="van Veen A."/>
            <person name="de Boer W."/>
            <person name="van Veen J.A."/>
            <person name="Garbeva P."/>
        </authorList>
    </citation>
    <scope>NUCLEOTIDE SEQUENCE [LARGE SCALE GENOMIC DNA]</scope>
    <source>
        <strain evidence="3 4">Ter282</strain>
    </source>
</reference>
<dbReference type="Proteomes" id="UP000071778">
    <property type="component" value="Chromosome"/>
</dbReference>
<dbReference type="SUPFAM" id="SSF53167">
    <property type="entry name" value="Purine and uridine phosphorylases"/>
    <property type="match status" value="1"/>
</dbReference>
<keyword evidence="4" id="KW-1185">Reference proteome</keyword>
<dbReference type="RefSeq" id="WP_061534421.1">
    <property type="nucleotide sequence ID" value="NZ_CP013233.1"/>
</dbReference>
<evidence type="ECO:0000313" key="4">
    <source>
        <dbReference type="Proteomes" id="UP000071778"/>
    </source>
</evidence>
<organism evidence="3 4">
    <name type="scientific">Collimonas arenae</name>
    <dbReference type="NCBI Taxonomy" id="279058"/>
    <lineage>
        <taxon>Bacteria</taxon>
        <taxon>Pseudomonadati</taxon>
        <taxon>Pseudomonadota</taxon>
        <taxon>Betaproteobacteria</taxon>
        <taxon>Burkholderiales</taxon>
        <taxon>Oxalobacteraceae</taxon>
        <taxon>Collimonas</taxon>
    </lineage>
</organism>
<dbReference type="Gene3D" id="3.40.50.2300">
    <property type="match status" value="1"/>
</dbReference>
<dbReference type="GO" id="GO:0008930">
    <property type="term" value="F:methylthioadenosine nucleosidase activity"/>
    <property type="evidence" value="ECO:0007669"/>
    <property type="project" value="TreeGrafter"/>
</dbReference>
<dbReference type="PROSITE" id="PS50110">
    <property type="entry name" value="RESPONSE_REGULATORY"/>
    <property type="match status" value="1"/>
</dbReference>
<feature type="domain" description="Response regulatory" evidence="2">
    <location>
        <begin position="3"/>
        <end position="133"/>
    </location>
</feature>
<proteinExistence type="predicted"/>
<dbReference type="GO" id="GO:0005829">
    <property type="term" value="C:cytosol"/>
    <property type="evidence" value="ECO:0007669"/>
    <property type="project" value="TreeGrafter"/>
</dbReference>
<sequence length="417" mass="45913">MLKILIVDDSPARFAFFDDDVIGKFASANSVDHAGNVKDALRKLGEVAYDVLIVDIMLPATFWAKEPAPLGGIDLLTHLLEDECLHRPKYIIGVTSATDLDPVISTFFDESPWVLLRDSTSMGSWEGRLTALLAHADTVEKKARSVNFDIDICIVTALADPEQKAILQWPIAWNTDPIPVDSNTNVRKGTLTSDQGESMSVVLACSRRMGSTESACLTSKVIERFRPRIIAMAGICAGLEGAVNLGDAILGSPVWDWTSSKWDVDKEGIHRALPAPHYMEVSPEVTSRFKLLQDDKQFLERIRTAWPASPPSTALGLHIGPCASGPIVVADGKTLEKLKLEQNRQILGLEMEAYGVYYAAQFAGLPRPLVMSVKSVCDFADPRKNDAMQKYAAYTSAQILYEFLRRHASSLKQVHDK</sequence>
<gene>
    <name evidence="3" type="ORF">CAter282_3754</name>
</gene>
<dbReference type="PATRIC" id="fig|279058.17.peg.4063"/>
<evidence type="ECO:0000313" key="3">
    <source>
        <dbReference type="EMBL" id="AMP11432.1"/>
    </source>
</evidence>
<dbReference type="GO" id="GO:0008782">
    <property type="term" value="F:adenosylhomocysteine nucleosidase activity"/>
    <property type="evidence" value="ECO:0007669"/>
    <property type="project" value="TreeGrafter"/>
</dbReference>
<dbReference type="InterPro" id="IPR035994">
    <property type="entry name" value="Nucleoside_phosphorylase_sf"/>
</dbReference>
<dbReference type="AlphaFoldDB" id="A0A127PUL6"/>
<dbReference type="GO" id="GO:0000160">
    <property type="term" value="P:phosphorelay signal transduction system"/>
    <property type="evidence" value="ECO:0007669"/>
    <property type="project" value="InterPro"/>
</dbReference>
<dbReference type="InterPro" id="IPR001789">
    <property type="entry name" value="Sig_transdc_resp-reg_receiver"/>
</dbReference>
<dbReference type="Gene3D" id="3.40.50.1580">
    <property type="entry name" value="Nucleoside phosphorylase domain"/>
    <property type="match status" value="1"/>
</dbReference>
<evidence type="ECO:0000256" key="1">
    <source>
        <dbReference type="PROSITE-ProRule" id="PRU00169"/>
    </source>
</evidence>
<dbReference type="SUPFAM" id="SSF52172">
    <property type="entry name" value="CheY-like"/>
    <property type="match status" value="1"/>
</dbReference>
<dbReference type="CDD" id="cd00156">
    <property type="entry name" value="REC"/>
    <property type="match status" value="1"/>
</dbReference>
<dbReference type="EMBL" id="CP013235">
    <property type="protein sequence ID" value="AMP11432.1"/>
    <property type="molecule type" value="Genomic_DNA"/>
</dbReference>
<dbReference type="InterPro" id="IPR011006">
    <property type="entry name" value="CheY-like_superfamily"/>
</dbReference>
<protein>
    <submittedName>
        <fullName evidence="3">Phosphorylase superfamily protein</fullName>
    </submittedName>
</protein>
<dbReference type="PANTHER" id="PTHR46832:SF1">
    <property type="entry name" value="5'-METHYLTHIOADENOSINE_S-ADENOSYLHOMOCYSTEINE NUCLEOSIDASE"/>
    <property type="match status" value="1"/>
</dbReference>
<feature type="modified residue" description="4-aspartylphosphate" evidence="1">
    <location>
        <position position="55"/>
    </location>
</feature>